<dbReference type="RefSeq" id="WP_175483310.1">
    <property type="nucleotide sequence ID" value="NZ_FODS01000035.1"/>
</dbReference>
<evidence type="ECO:0000313" key="1">
    <source>
        <dbReference type="EMBL" id="SEP19126.1"/>
    </source>
</evidence>
<dbReference type="Proteomes" id="UP000198893">
    <property type="component" value="Unassembled WGS sequence"/>
</dbReference>
<name>A0A1H8VUP2_9RHOB</name>
<evidence type="ECO:0000313" key="2">
    <source>
        <dbReference type="Proteomes" id="UP000198893"/>
    </source>
</evidence>
<organism evidence="1 2">
    <name type="scientific">Salinihabitans flavidus</name>
    <dbReference type="NCBI Taxonomy" id="569882"/>
    <lineage>
        <taxon>Bacteria</taxon>
        <taxon>Pseudomonadati</taxon>
        <taxon>Pseudomonadota</taxon>
        <taxon>Alphaproteobacteria</taxon>
        <taxon>Rhodobacterales</taxon>
        <taxon>Roseobacteraceae</taxon>
        <taxon>Salinihabitans</taxon>
    </lineage>
</organism>
<gene>
    <name evidence="1" type="ORF">SAMN04490248_1352</name>
</gene>
<protein>
    <submittedName>
        <fullName evidence="1">Uncharacterized protein</fullName>
    </submittedName>
</protein>
<keyword evidence="2" id="KW-1185">Reference proteome</keyword>
<reference evidence="1 2" key="1">
    <citation type="submission" date="2016-10" db="EMBL/GenBank/DDBJ databases">
        <authorList>
            <person name="de Groot N.N."/>
        </authorList>
    </citation>
    <scope>NUCLEOTIDE SEQUENCE [LARGE SCALE GENOMIC DNA]</scope>
    <source>
        <strain evidence="1 2">DSM 27842</strain>
    </source>
</reference>
<accession>A0A1H8VUP2</accession>
<sequence length="348" mass="39245">MIDQLAEQPLPADERELEAVIRKKFLELTGETLHKQAPDGDDFVAVPELNEGGMSGGMVSREFWEERAIPELCARFRKLKDKELRSASISGKASALSDGIVDNFVSFFAGEHLEGFSLGLLPESYNWIIPGQKSLIRIFGDSLTEDDYDRLEGHGYDQNVTLKQLLHKKWIESPGARRKMARWIISDWGGIRGNQDKTLLRYVQVAEVNDPRTPIKGVASYSKLLSVAHPAKYAIYDARVAVALNAAQYLMGGERVVFPYLPGRNKKTGDNISNRGFSRQADFSAKELQRQGWTVIAPRHGYQSYLQLLNSVQRSLHKQPPLYELEMTLFSQAEKLASEAMAELERCR</sequence>
<dbReference type="AlphaFoldDB" id="A0A1H8VUP2"/>
<dbReference type="EMBL" id="FODS01000035">
    <property type="protein sequence ID" value="SEP19126.1"/>
    <property type="molecule type" value="Genomic_DNA"/>
</dbReference>
<proteinExistence type="predicted"/>